<gene>
    <name evidence="5" type="ORF">FHP25_09920</name>
</gene>
<feature type="domain" description="Methyltransferase" evidence="4">
    <location>
        <begin position="60"/>
        <end position="158"/>
    </location>
</feature>
<dbReference type="InterPro" id="IPR005271">
    <property type="entry name" value="CmoA"/>
</dbReference>
<organism evidence="5 6">
    <name type="scientific">Vineibacter terrae</name>
    <dbReference type="NCBI Taxonomy" id="2586908"/>
    <lineage>
        <taxon>Bacteria</taxon>
        <taxon>Pseudomonadati</taxon>
        <taxon>Pseudomonadota</taxon>
        <taxon>Alphaproteobacteria</taxon>
        <taxon>Hyphomicrobiales</taxon>
        <taxon>Vineibacter</taxon>
    </lineage>
</organism>
<dbReference type="Proteomes" id="UP000321638">
    <property type="component" value="Unassembled WGS sequence"/>
</dbReference>
<dbReference type="RefSeq" id="WP_147846778.1">
    <property type="nucleotide sequence ID" value="NZ_DATAJT010000459.1"/>
</dbReference>
<reference evidence="5 6" key="1">
    <citation type="submission" date="2019-06" db="EMBL/GenBank/DDBJ databases">
        <title>New taxonomy in bacterial strain CC-CFT640, isolated from vineyard.</title>
        <authorList>
            <person name="Lin S.-Y."/>
            <person name="Tsai C.-F."/>
            <person name="Young C.-C."/>
        </authorList>
    </citation>
    <scope>NUCLEOTIDE SEQUENCE [LARGE SCALE GENOMIC DNA]</scope>
    <source>
        <strain evidence="5 6">CC-CFT640</strain>
    </source>
</reference>
<keyword evidence="2 3" id="KW-0949">S-adenosyl-L-methionine</keyword>
<protein>
    <submittedName>
        <fullName evidence="5">Methyltransferase domain-containing protein</fullName>
    </submittedName>
</protein>
<keyword evidence="6" id="KW-1185">Reference proteome</keyword>
<evidence type="ECO:0000256" key="3">
    <source>
        <dbReference type="PIRSR" id="PIRSR006325-1"/>
    </source>
</evidence>
<feature type="binding site" evidence="3">
    <location>
        <begin position="64"/>
        <end position="66"/>
    </location>
    <ligand>
        <name>S-adenosyl-L-methionine</name>
        <dbReference type="ChEBI" id="CHEBI:59789"/>
    </ligand>
</feature>
<dbReference type="GO" id="GO:0032259">
    <property type="term" value="P:methylation"/>
    <property type="evidence" value="ECO:0007669"/>
    <property type="project" value="UniProtKB-KW"/>
</dbReference>
<keyword evidence="5" id="KW-0489">Methyltransferase</keyword>
<dbReference type="Pfam" id="PF13649">
    <property type="entry name" value="Methyltransf_25"/>
    <property type="match status" value="1"/>
</dbReference>
<proteinExistence type="predicted"/>
<dbReference type="PIRSF" id="PIRSF006325">
    <property type="entry name" value="MeTrfase_bac"/>
    <property type="match status" value="1"/>
</dbReference>
<evidence type="ECO:0000256" key="1">
    <source>
        <dbReference type="ARBA" id="ARBA00022679"/>
    </source>
</evidence>
<dbReference type="InterPro" id="IPR041698">
    <property type="entry name" value="Methyltransf_25"/>
</dbReference>
<evidence type="ECO:0000259" key="4">
    <source>
        <dbReference type="Pfam" id="PF13649"/>
    </source>
</evidence>
<dbReference type="OrthoDB" id="9800454at2"/>
<dbReference type="SUPFAM" id="SSF53335">
    <property type="entry name" value="S-adenosyl-L-methionine-dependent methyltransferases"/>
    <property type="match status" value="1"/>
</dbReference>
<dbReference type="PANTHER" id="PTHR43861">
    <property type="entry name" value="TRANS-ACONITATE 2-METHYLTRANSFERASE-RELATED"/>
    <property type="match status" value="1"/>
</dbReference>
<dbReference type="AlphaFoldDB" id="A0A5C8PQ73"/>
<comment type="caution">
    <text evidence="5">The sequence shown here is derived from an EMBL/GenBank/DDBJ whole genome shotgun (WGS) entry which is preliminary data.</text>
</comment>
<dbReference type="GO" id="GO:0002098">
    <property type="term" value="P:tRNA wobble uridine modification"/>
    <property type="evidence" value="ECO:0007669"/>
    <property type="project" value="InterPro"/>
</dbReference>
<dbReference type="Gene3D" id="3.40.50.150">
    <property type="entry name" value="Vaccinia Virus protein VP39"/>
    <property type="match status" value="1"/>
</dbReference>
<name>A0A5C8PQ73_9HYPH</name>
<dbReference type="GO" id="GO:0008168">
    <property type="term" value="F:methyltransferase activity"/>
    <property type="evidence" value="ECO:0007669"/>
    <property type="project" value="UniProtKB-KW"/>
</dbReference>
<dbReference type="CDD" id="cd02440">
    <property type="entry name" value="AdoMet_MTases"/>
    <property type="match status" value="1"/>
</dbReference>
<evidence type="ECO:0000313" key="5">
    <source>
        <dbReference type="EMBL" id="TXL77078.1"/>
    </source>
</evidence>
<feature type="binding site" evidence="3">
    <location>
        <begin position="117"/>
        <end position="118"/>
    </location>
    <ligand>
        <name>S-adenosyl-L-methionine</name>
        <dbReference type="ChEBI" id="CHEBI:59789"/>
    </ligand>
</feature>
<feature type="binding site" evidence="3">
    <location>
        <position position="39"/>
    </location>
    <ligand>
        <name>S-adenosyl-L-methionine</name>
        <dbReference type="ChEBI" id="CHEBI:59789"/>
    </ligand>
</feature>
<sequence>MSKIGSVGDGISAENANWSFAGNVAQTFDDHVSKSVPLYDEGHELVCGLSDFFIKPDSLVYELGCSTGTLTMRLAQHQSGKPTARYIGVDIEPDMVAKAEEKRAELGLRNVSFVADDISQVDLQPCDMVVAYYTVQFVRPSRRQELIDRIYKSLQWGGALILFEKVRGPDARFQDILTAMYSYDYKLKQGYDAEEIVSKARSLKGIMEPFSTQGNVDMLKRAGFQDIMTIMKFICFEGFVAIK</sequence>
<dbReference type="InterPro" id="IPR029063">
    <property type="entry name" value="SAM-dependent_MTases_sf"/>
</dbReference>
<dbReference type="PANTHER" id="PTHR43861:SF2">
    <property type="entry name" value="CARBOXY-S-ADENOSYL-L-METHIONINE SYNTHASE"/>
    <property type="match status" value="1"/>
</dbReference>
<dbReference type="EMBL" id="VDUZ01000009">
    <property type="protein sequence ID" value="TXL77078.1"/>
    <property type="molecule type" value="Genomic_DNA"/>
</dbReference>
<evidence type="ECO:0000256" key="2">
    <source>
        <dbReference type="ARBA" id="ARBA00022691"/>
    </source>
</evidence>
<accession>A0A5C8PQ73</accession>
<keyword evidence="1 5" id="KW-0808">Transferase</keyword>
<evidence type="ECO:0000313" key="6">
    <source>
        <dbReference type="Proteomes" id="UP000321638"/>
    </source>
</evidence>